<dbReference type="Gene3D" id="3.80.30.20">
    <property type="entry name" value="tm_1862 like domain"/>
    <property type="match status" value="1"/>
</dbReference>
<organism evidence="13 14">
    <name type="scientific">Moraxella nasicaprae</name>
    <dbReference type="NCBI Taxonomy" id="2904122"/>
    <lineage>
        <taxon>Bacteria</taxon>
        <taxon>Pseudomonadati</taxon>
        <taxon>Pseudomonadota</taxon>
        <taxon>Gammaproteobacteria</taxon>
        <taxon>Moraxellales</taxon>
        <taxon>Moraxellaceae</taxon>
        <taxon>Moraxella</taxon>
    </lineage>
</organism>
<feature type="region of interest" description="Disordered" evidence="9">
    <location>
        <begin position="1"/>
        <end position="27"/>
    </location>
</feature>
<evidence type="ECO:0000259" key="12">
    <source>
        <dbReference type="PROSITE" id="PS51918"/>
    </source>
</evidence>
<dbReference type="InterPro" id="IPR005839">
    <property type="entry name" value="Methylthiotransferase"/>
</dbReference>
<dbReference type="NCBIfam" id="TIGR01125">
    <property type="entry name" value="30S ribosomal protein S12 methylthiotransferase RimO"/>
    <property type="match status" value="1"/>
</dbReference>
<reference evidence="13" key="1">
    <citation type="submission" date="2021-12" db="EMBL/GenBank/DDBJ databases">
        <title>taxonomy of Moraxella sp. ZY201224.</title>
        <authorList>
            <person name="Li F."/>
        </authorList>
    </citation>
    <scope>NUCLEOTIDE SEQUENCE</scope>
    <source>
        <strain evidence="13">ZY201224</strain>
    </source>
</reference>
<keyword evidence="6 8" id="KW-0408">Iron</keyword>
<dbReference type="InterPro" id="IPR023404">
    <property type="entry name" value="rSAM_horseshoe"/>
</dbReference>
<accession>A0ABY6F414</accession>
<comment type="subcellular location">
    <subcellularLocation>
        <location evidence="8">Cytoplasm</location>
    </subcellularLocation>
</comment>
<evidence type="ECO:0000256" key="1">
    <source>
        <dbReference type="ARBA" id="ARBA00022485"/>
    </source>
</evidence>
<feature type="domain" description="Radical SAM core" evidence="12">
    <location>
        <begin position="179"/>
        <end position="424"/>
    </location>
</feature>
<dbReference type="CDD" id="cd01335">
    <property type="entry name" value="Radical_SAM"/>
    <property type="match status" value="1"/>
</dbReference>
<keyword evidence="13" id="KW-0689">Ribosomal protein</keyword>
<protein>
    <recommendedName>
        <fullName evidence="8">Ribosomal protein uS12 methylthiotransferase RimO</fullName>
        <shortName evidence="8">uS12 MTTase</shortName>
        <shortName evidence="8">uS12 methylthiotransferase</shortName>
        <ecNumber evidence="8">2.8.4.4</ecNumber>
    </recommendedName>
    <alternativeName>
        <fullName evidence="8">Ribosomal protein uS12 (aspartate-C(3))-methylthiotransferase</fullName>
    </alternativeName>
    <alternativeName>
        <fullName evidence="8">Ribosome maturation factor RimO</fullName>
    </alternativeName>
</protein>
<dbReference type="Gene3D" id="3.40.50.12160">
    <property type="entry name" value="Methylthiotransferase, N-terminal domain"/>
    <property type="match status" value="1"/>
</dbReference>
<evidence type="ECO:0000256" key="5">
    <source>
        <dbReference type="ARBA" id="ARBA00022723"/>
    </source>
</evidence>
<dbReference type="InterPro" id="IPR006638">
    <property type="entry name" value="Elp3/MiaA/NifB-like_rSAM"/>
</dbReference>
<dbReference type="PROSITE" id="PS51918">
    <property type="entry name" value="RADICAL_SAM"/>
    <property type="match status" value="1"/>
</dbReference>
<dbReference type="HAMAP" id="MF_01865">
    <property type="entry name" value="MTTase_RimO"/>
    <property type="match status" value="1"/>
</dbReference>
<keyword evidence="3 8" id="KW-0808">Transferase</keyword>
<dbReference type="PROSITE" id="PS01278">
    <property type="entry name" value="MTTASE_RADICAL"/>
    <property type="match status" value="1"/>
</dbReference>
<feature type="binding site" evidence="8">
    <location>
        <position position="200"/>
    </location>
    <ligand>
        <name>[4Fe-4S] cluster</name>
        <dbReference type="ChEBI" id="CHEBI:49883"/>
        <label>2</label>
        <note>4Fe-4S-S-AdoMet</note>
    </ligand>
</feature>
<keyword evidence="1 8" id="KW-0004">4Fe-4S</keyword>
<dbReference type="Pfam" id="PF00919">
    <property type="entry name" value="UPF0004"/>
    <property type="match status" value="1"/>
</dbReference>
<keyword evidence="14" id="KW-1185">Reference proteome</keyword>
<dbReference type="Pfam" id="PF18693">
    <property type="entry name" value="TRAM_2"/>
    <property type="match status" value="1"/>
</dbReference>
<dbReference type="PROSITE" id="PS50926">
    <property type="entry name" value="TRAM"/>
    <property type="match status" value="1"/>
</dbReference>
<dbReference type="EC" id="2.8.4.4" evidence="8"/>
<evidence type="ECO:0000256" key="2">
    <source>
        <dbReference type="ARBA" id="ARBA00022490"/>
    </source>
</evidence>
<feature type="binding site" evidence="8">
    <location>
        <position position="197"/>
    </location>
    <ligand>
        <name>[4Fe-4S] cluster</name>
        <dbReference type="ChEBI" id="CHEBI:49883"/>
        <label>2</label>
        <note>4Fe-4S-S-AdoMet</note>
    </ligand>
</feature>
<comment type="cofactor">
    <cofactor evidence="8">
        <name>[4Fe-4S] cluster</name>
        <dbReference type="ChEBI" id="CHEBI:49883"/>
    </cofactor>
    <text evidence="8">Binds 2 [4Fe-4S] clusters. One cluster is coordinated with 3 cysteines and an exchangeable S-adenosyl-L-methionine.</text>
</comment>
<dbReference type="PROSITE" id="PS51449">
    <property type="entry name" value="MTTASE_N"/>
    <property type="match status" value="1"/>
</dbReference>
<dbReference type="PANTHER" id="PTHR43837">
    <property type="entry name" value="RIBOSOMAL PROTEIN S12 METHYLTHIOTRANSFERASE RIMO"/>
    <property type="match status" value="1"/>
</dbReference>
<dbReference type="SFLD" id="SFLDF00274">
    <property type="entry name" value="ribosomal_protein_S12_methylth"/>
    <property type="match status" value="1"/>
</dbReference>
<dbReference type="Gene3D" id="2.40.50.140">
    <property type="entry name" value="Nucleic acid-binding proteins"/>
    <property type="match status" value="1"/>
</dbReference>
<evidence type="ECO:0000313" key="13">
    <source>
        <dbReference type="EMBL" id="UXZ04640.1"/>
    </source>
</evidence>
<feature type="binding site" evidence="8">
    <location>
        <position position="193"/>
    </location>
    <ligand>
        <name>[4Fe-4S] cluster</name>
        <dbReference type="ChEBI" id="CHEBI:49883"/>
        <label>2</label>
        <note>4Fe-4S-S-AdoMet</note>
    </ligand>
</feature>
<keyword evidence="13" id="KW-0687">Ribonucleoprotein</keyword>
<dbReference type="Pfam" id="PF04055">
    <property type="entry name" value="Radical_SAM"/>
    <property type="match status" value="1"/>
</dbReference>
<evidence type="ECO:0000256" key="3">
    <source>
        <dbReference type="ARBA" id="ARBA00022679"/>
    </source>
</evidence>
<dbReference type="InterPro" id="IPR038135">
    <property type="entry name" value="Methylthiotransferase_N_sf"/>
</dbReference>
<comment type="similarity">
    <text evidence="8">Belongs to the methylthiotransferase family. RimO subfamily.</text>
</comment>
<dbReference type="InterPro" id="IPR013848">
    <property type="entry name" value="Methylthiotransferase_N"/>
</dbReference>
<feature type="binding site" evidence="8">
    <location>
        <position position="56"/>
    </location>
    <ligand>
        <name>[4Fe-4S] cluster</name>
        <dbReference type="ChEBI" id="CHEBI:49883"/>
        <label>1</label>
    </ligand>
</feature>
<feature type="binding site" evidence="8">
    <location>
        <position position="121"/>
    </location>
    <ligand>
        <name>[4Fe-4S] cluster</name>
        <dbReference type="ChEBI" id="CHEBI:49883"/>
        <label>1</label>
    </ligand>
</feature>
<evidence type="ECO:0000256" key="4">
    <source>
        <dbReference type="ARBA" id="ARBA00022691"/>
    </source>
</evidence>
<dbReference type="InterPro" id="IPR005840">
    <property type="entry name" value="Ribosomal_uS12_MeSTrfase_RimO"/>
</dbReference>
<keyword evidence="2 8" id="KW-0963">Cytoplasm</keyword>
<sequence>MTSTPTIFNPKSVSQPAYHHKANHNQNRSIEQSANHNAPLADGGTAPKIGFVSLGCPKALVDSERIITELTREGYQVAKDYDGADLVVVNTCGFIESAVQESLDAIGEAINQNGRVIVTGCLGKDADKIRTMHPAVLAVTGAHAYDEVIQAVTHHVPKPAKTKTYDPKIDLINDAGIKLTPKHYAYLKISEGCNHRCTFCIIPSLRGDLVSRPIDGVMKEAVALKKSGVKELLIISQDTSAYGVDLKYKTTFWDGQPLKTKFYDFCEAAAKLGIWVRLHYVYPYPHVDKVVQIMADSMQASNGTGGLLPYLDIPFQHASPNVLKAMKRPAMSEDTLERIRVWREICPDIVIRSTFVVGFPGETEEDFEYLLDWLKQARLDRVGCFTYSEIEGAAANDLPNPVPEEIKQARYERLMALQQQISAEKLAEKVGRELVVLVDEIDHEEGVAICRSYADAPEIDGHVYVDEIDDTVKAGDMLIVTIDEASEYDLFASFQSAKRP</sequence>
<dbReference type="GO" id="GO:0103039">
    <property type="term" value="F:protein methylthiotransferase activity"/>
    <property type="evidence" value="ECO:0007669"/>
    <property type="project" value="UniProtKB-EC"/>
</dbReference>
<proteinExistence type="inferred from homology"/>
<name>A0ABY6F414_9GAMM</name>
<evidence type="ECO:0000256" key="6">
    <source>
        <dbReference type="ARBA" id="ARBA00023004"/>
    </source>
</evidence>
<keyword evidence="7 8" id="KW-0411">Iron-sulfur</keyword>
<dbReference type="SMART" id="SM00729">
    <property type="entry name" value="Elp3"/>
    <property type="match status" value="1"/>
</dbReference>
<gene>
    <name evidence="8 13" type="primary">rimO</name>
    <name evidence="13" type="ORF">LU297_08700</name>
</gene>
<evidence type="ECO:0000256" key="7">
    <source>
        <dbReference type="ARBA" id="ARBA00023014"/>
    </source>
</evidence>
<feature type="domain" description="MTTase N-terminal" evidence="11">
    <location>
        <begin position="47"/>
        <end position="157"/>
    </location>
</feature>
<dbReference type="InterPro" id="IPR012340">
    <property type="entry name" value="NA-bd_OB-fold"/>
</dbReference>
<comment type="function">
    <text evidence="8">Catalyzes the methylthiolation of an aspartic acid residue of ribosomal protein uS12.</text>
</comment>
<evidence type="ECO:0000256" key="9">
    <source>
        <dbReference type="SAM" id="MobiDB-lite"/>
    </source>
</evidence>
<dbReference type="SFLD" id="SFLDG01082">
    <property type="entry name" value="B12-binding_domain_containing"/>
    <property type="match status" value="1"/>
</dbReference>
<dbReference type="InterPro" id="IPR020612">
    <property type="entry name" value="Methylthiotransferase_CS"/>
</dbReference>
<keyword evidence="4 8" id="KW-0949">S-adenosyl-L-methionine</keyword>
<dbReference type="Proteomes" id="UP001063782">
    <property type="component" value="Chromosome"/>
</dbReference>
<dbReference type="InterPro" id="IPR007197">
    <property type="entry name" value="rSAM"/>
</dbReference>
<feature type="binding site" evidence="8">
    <location>
        <position position="92"/>
    </location>
    <ligand>
        <name>[4Fe-4S] cluster</name>
        <dbReference type="ChEBI" id="CHEBI:49883"/>
        <label>1</label>
    </ligand>
</feature>
<feature type="domain" description="TRAM" evidence="10">
    <location>
        <begin position="427"/>
        <end position="496"/>
    </location>
</feature>
<evidence type="ECO:0000256" key="8">
    <source>
        <dbReference type="HAMAP-Rule" id="MF_01865"/>
    </source>
</evidence>
<dbReference type="EMBL" id="CP089977">
    <property type="protein sequence ID" value="UXZ04640.1"/>
    <property type="molecule type" value="Genomic_DNA"/>
</dbReference>
<dbReference type="NCBIfam" id="TIGR00089">
    <property type="entry name" value="MiaB/RimO family radical SAM methylthiotransferase"/>
    <property type="match status" value="1"/>
</dbReference>
<dbReference type="GO" id="GO:0005840">
    <property type="term" value="C:ribosome"/>
    <property type="evidence" value="ECO:0007669"/>
    <property type="project" value="UniProtKB-KW"/>
</dbReference>
<dbReference type="SFLD" id="SFLDS00029">
    <property type="entry name" value="Radical_SAM"/>
    <property type="match status" value="1"/>
</dbReference>
<dbReference type="InterPro" id="IPR058240">
    <property type="entry name" value="rSAM_sf"/>
</dbReference>
<dbReference type="PANTHER" id="PTHR43837:SF1">
    <property type="entry name" value="RIBOSOMAL PROTEIN US12 METHYLTHIOTRANSFERASE RIMO"/>
    <property type="match status" value="1"/>
</dbReference>
<dbReference type="SUPFAM" id="SSF102114">
    <property type="entry name" value="Radical SAM enzymes"/>
    <property type="match status" value="1"/>
</dbReference>
<dbReference type="RefSeq" id="WP_263076130.1">
    <property type="nucleotide sequence ID" value="NZ_CP089977.1"/>
</dbReference>
<comment type="catalytic activity">
    <reaction evidence="8">
        <text>L-aspartate(89)-[ribosomal protein uS12]-hydrogen + (sulfur carrier)-SH + AH2 + 2 S-adenosyl-L-methionine = 3-methylsulfanyl-L-aspartate(89)-[ribosomal protein uS12]-hydrogen + (sulfur carrier)-H + 5'-deoxyadenosine + L-methionine + A + S-adenosyl-L-homocysteine + 2 H(+)</text>
        <dbReference type="Rhea" id="RHEA:37087"/>
        <dbReference type="Rhea" id="RHEA-COMP:10460"/>
        <dbReference type="Rhea" id="RHEA-COMP:10461"/>
        <dbReference type="Rhea" id="RHEA-COMP:14737"/>
        <dbReference type="Rhea" id="RHEA-COMP:14739"/>
        <dbReference type="ChEBI" id="CHEBI:13193"/>
        <dbReference type="ChEBI" id="CHEBI:15378"/>
        <dbReference type="ChEBI" id="CHEBI:17319"/>
        <dbReference type="ChEBI" id="CHEBI:17499"/>
        <dbReference type="ChEBI" id="CHEBI:29917"/>
        <dbReference type="ChEBI" id="CHEBI:29961"/>
        <dbReference type="ChEBI" id="CHEBI:57844"/>
        <dbReference type="ChEBI" id="CHEBI:57856"/>
        <dbReference type="ChEBI" id="CHEBI:59789"/>
        <dbReference type="ChEBI" id="CHEBI:64428"/>
        <dbReference type="ChEBI" id="CHEBI:73599"/>
        <dbReference type="EC" id="2.8.4.4"/>
    </reaction>
</comment>
<evidence type="ECO:0000259" key="11">
    <source>
        <dbReference type="PROSITE" id="PS51449"/>
    </source>
</evidence>
<evidence type="ECO:0000259" key="10">
    <source>
        <dbReference type="PROSITE" id="PS50926"/>
    </source>
</evidence>
<dbReference type="InterPro" id="IPR002792">
    <property type="entry name" value="TRAM_dom"/>
</dbReference>
<dbReference type="SFLD" id="SFLDG01061">
    <property type="entry name" value="methylthiotransferase"/>
    <property type="match status" value="1"/>
</dbReference>
<feature type="compositionally biased region" description="Polar residues" evidence="9">
    <location>
        <begin position="1"/>
        <end position="15"/>
    </location>
</feature>
<evidence type="ECO:0000313" key="14">
    <source>
        <dbReference type="Proteomes" id="UP001063782"/>
    </source>
</evidence>
<keyword evidence="5 8" id="KW-0479">Metal-binding</keyword>